<feature type="compositionally biased region" description="Low complexity" evidence="1">
    <location>
        <begin position="209"/>
        <end position="225"/>
    </location>
</feature>
<feature type="compositionally biased region" description="Polar residues" evidence="1">
    <location>
        <begin position="273"/>
        <end position="295"/>
    </location>
</feature>
<feature type="region of interest" description="Disordered" evidence="1">
    <location>
        <begin position="261"/>
        <end position="301"/>
    </location>
</feature>
<feature type="compositionally biased region" description="Basic residues" evidence="1">
    <location>
        <begin position="99"/>
        <end position="110"/>
    </location>
</feature>
<dbReference type="Proteomes" id="UP001358417">
    <property type="component" value="Unassembled WGS sequence"/>
</dbReference>
<evidence type="ECO:0000313" key="2">
    <source>
        <dbReference type="EMBL" id="KAK5048011.1"/>
    </source>
</evidence>
<keyword evidence="3" id="KW-1185">Reference proteome</keyword>
<dbReference type="PANTHER" id="PTHR38703">
    <property type="entry name" value="CHROMOSOME 8, WHOLE GENOME SHOTGUN SEQUENCE"/>
    <property type="match status" value="1"/>
</dbReference>
<feature type="compositionally biased region" description="Polar residues" evidence="1">
    <location>
        <begin position="182"/>
        <end position="195"/>
    </location>
</feature>
<dbReference type="AlphaFoldDB" id="A0AAV9N5F0"/>
<feature type="compositionally biased region" description="Pro residues" evidence="1">
    <location>
        <begin position="443"/>
        <end position="456"/>
    </location>
</feature>
<protein>
    <submittedName>
        <fullName evidence="2">Uncharacterized protein</fullName>
    </submittedName>
</protein>
<feature type="compositionally biased region" description="Polar residues" evidence="1">
    <location>
        <begin position="507"/>
        <end position="518"/>
    </location>
</feature>
<gene>
    <name evidence="2" type="ORF">LTR84_006201</name>
</gene>
<feature type="compositionally biased region" description="Basic and acidic residues" evidence="1">
    <location>
        <begin position="161"/>
        <end position="177"/>
    </location>
</feature>
<accession>A0AAV9N5F0</accession>
<dbReference type="RefSeq" id="XP_064703517.1">
    <property type="nucleotide sequence ID" value="XM_064849762.1"/>
</dbReference>
<feature type="region of interest" description="Disordered" evidence="1">
    <location>
        <begin position="437"/>
        <end position="518"/>
    </location>
</feature>
<feature type="region of interest" description="Disordered" evidence="1">
    <location>
        <begin position="85"/>
        <end position="245"/>
    </location>
</feature>
<feature type="compositionally biased region" description="Polar residues" evidence="1">
    <location>
        <begin position="469"/>
        <end position="485"/>
    </location>
</feature>
<organism evidence="2 3">
    <name type="scientific">Exophiala bonariae</name>
    <dbReference type="NCBI Taxonomy" id="1690606"/>
    <lineage>
        <taxon>Eukaryota</taxon>
        <taxon>Fungi</taxon>
        <taxon>Dikarya</taxon>
        <taxon>Ascomycota</taxon>
        <taxon>Pezizomycotina</taxon>
        <taxon>Eurotiomycetes</taxon>
        <taxon>Chaetothyriomycetidae</taxon>
        <taxon>Chaetothyriales</taxon>
        <taxon>Herpotrichiellaceae</taxon>
        <taxon>Exophiala</taxon>
    </lineage>
</organism>
<feature type="compositionally biased region" description="Polar residues" evidence="1">
    <location>
        <begin position="226"/>
        <end position="237"/>
    </location>
</feature>
<comment type="caution">
    <text evidence="2">The sequence shown here is derived from an EMBL/GenBank/DDBJ whole genome shotgun (WGS) entry which is preliminary data.</text>
</comment>
<proteinExistence type="predicted"/>
<name>A0AAV9N5F0_9EURO</name>
<reference evidence="2 3" key="1">
    <citation type="submission" date="2023-08" db="EMBL/GenBank/DDBJ databases">
        <title>Black Yeasts Isolated from many extreme environments.</title>
        <authorList>
            <person name="Coleine C."/>
            <person name="Stajich J.E."/>
            <person name="Selbmann L."/>
        </authorList>
    </citation>
    <scope>NUCLEOTIDE SEQUENCE [LARGE SCALE GENOMIC DNA]</scope>
    <source>
        <strain evidence="2 3">CCFEE 5792</strain>
    </source>
</reference>
<evidence type="ECO:0000313" key="3">
    <source>
        <dbReference type="Proteomes" id="UP001358417"/>
    </source>
</evidence>
<sequence>MTIMTAAQRRGWKDQDLNRMPAQIYPGPYVTHQSVALAHSASASTPGSSVPSATYSQISSNPLYHSVHQKAQSDNYDPVWRRPAQQLSAEHSDQVVRPVRSRSRLQKRPSQRAMKSSHMSSIQKKASFDKNNLTALPQQSDPSTVPERSSSLRLRQVRHSAGTDRPKTAKEKPDRTDAVYSDGNQPFTHSQTTVPTRPRTAPSVDNLKSRTQTRTQPPLPTQTSTAPVQSPLPASNRTPRHVALAPYDPFPLNPLYHIPSPPLSSPDLKSAPTSHPSLKSSSKNEQITMAAQQQSRHQDRAITPSENATQQLAAYVQAHPPKKRSVTIPTTHDTVVTETMHPAVTREVIREHRIEVLREEITREIHVHHYFTHVQPVRALEVLPARHFLVDPETGEKKEIPEPEGWSMPANLQPRTPDTSILAPVTRHYLVNEQHPLGILESSPPPHPPPTQPLPAAPLMGKEEEHYRTPSTSRRPPSAYQNAPKNASDEMKALAAASHKATWTPFPRSTSKASQSSR</sequence>
<feature type="compositionally biased region" description="Polar residues" evidence="1">
    <location>
        <begin position="113"/>
        <end position="153"/>
    </location>
</feature>
<evidence type="ECO:0000256" key="1">
    <source>
        <dbReference type="SAM" id="MobiDB-lite"/>
    </source>
</evidence>
<feature type="region of interest" description="Disordered" evidence="1">
    <location>
        <begin position="394"/>
        <end position="416"/>
    </location>
</feature>
<dbReference type="GeneID" id="89974373"/>
<dbReference type="EMBL" id="JAVRRD010000023">
    <property type="protein sequence ID" value="KAK5048011.1"/>
    <property type="molecule type" value="Genomic_DNA"/>
</dbReference>
<dbReference type="PANTHER" id="PTHR38703:SF1">
    <property type="entry name" value="ALLERGEN"/>
    <property type="match status" value="1"/>
</dbReference>